<sequence>MLDDQAAVDPRIGQLHGGGRVSLSDTTGGASRPFGPVRIEQGPLLRRAITQPGPGQSEFTLYGDAVRTEGGQRRPGQVHSARHQPLHPYRFVEDALEELERSIDPAPGQVERAADPDLPDTEPPCSRRTLSRDQLAQRSGIHGLAG</sequence>
<evidence type="ECO:0000256" key="1">
    <source>
        <dbReference type="SAM" id="MobiDB-lite"/>
    </source>
</evidence>
<comment type="caution">
    <text evidence="2">The sequence shown here is derived from an EMBL/GenBank/DDBJ whole genome shotgun (WGS) entry which is preliminary data.</text>
</comment>
<accession>A0ABP6Z2E4</accession>
<proteinExistence type="predicted"/>
<name>A0ABP6Z2E4_9ACTN</name>
<feature type="region of interest" description="Disordered" evidence="1">
    <location>
        <begin position="102"/>
        <end position="146"/>
    </location>
</feature>
<evidence type="ECO:0000313" key="3">
    <source>
        <dbReference type="Proteomes" id="UP001500707"/>
    </source>
</evidence>
<keyword evidence="3" id="KW-1185">Reference proteome</keyword>
<reference evidence="3" key="1">
    <citation type="journal article" date="2019" name="Int. J. Syst. Evol. Microbiol.">
        <title>The Global Catalogue of Microorganisms (GCM) 10K type strain sequencing project: providing services to taxonomists for standard genome sequencing and annotation.</title>
        <authorList>
            <consortium name="The Broad Institute Genomics Platform"/>
            <consortium name="The Broad Institute Genome Sequencing Center for Infectious Disease"/>
            <person name="Wu L."/>
            <person name="Ma J."/>
        </authorList>
    </citation>
    <scope>NUCLEOTIDE SEQUENCE [LARGE SCALE GENOMIC DNA]</scope>
    <source>
        <strain evidence="3">JCM 17656</strain>
    </source>
</reference>
<dbReference type="EMBL" id="BAABCE010000030">
    <property type="protein sequence ID" value="GAA3593051.1"/>
    <property type="molecule type" value="Genomic_DNA"/>
</dbReference>
<dbReference type="Proteomes" id="UP001500707">
    <property type="component" value="Unassembled WGS sequence"/>
</dbReference>
<feature type="region of interest" description="Disordered" evidence="1">
    <location>
        <begin position="68"/>
        <end position="87"/>
    </location>
</feature>
<gene>
    <name evidence="2" type="ORF">GCM10022295_88300</name>
</gene>
<evidence type="ECO:0000313" key="2">
    <source>
        <dbReference type="EMBL" id="GAA3593051.1"/>
    </source>
</evidence>
<feature type="region of interest" description="Disordered" evidence="1">
    <location>
        <begin position="1"/>
        <end position="41"/>
    </location>
</feature>
<protein>
    <submittedName>
        <fullName evidence="2">Uncharacterized protein</fullName>
    </submittedName>
</protein>
<organism evidence="2 3">
    <name type="scientific">Streptomyces osmaniensis</name>
    <dbReference type="NCBI Taxonomy" id="593134"/>
    <lineage>
        <taxon>Bacteria</taxon>
        <taxon>Bacillati</taxon>
        <taxon>Actinomycetota</taxon>
        <taxon>Actinomycetes</taxon>
        <taxon>Kitasatosporales</taxon>
        <taxon>Streptomycetaceae</taxon>
        <taxon>Streptomyces</taxon>
    </lineage>
</organism>